<dbReference type="OrthoDB" id="9809962at2"/>
<dbReference type="Gene3D" id="3.40.50.1000">
    <property type="entry name" value="HAD superfamily/HAD-like"/>
    <property type="match status" value="1"/>
</dbReference>
<dbReference type="GO" id="GO:0006281">
    <property type="term" value="P:DNA repair"/>
    <property type="evidence" value="ECO:0007669"/>
    <property type="project" value="TreeGrafter"/>
</dbReference>
<dbReference type="SUPFAM" id="SSF56784">
    <property type="entry name" value="HAD-like"/>
    <property type="match status" value="1"/>
</dbReference>
<dbReference type="CDD" id="cd01427">
    <property type="entry name" value="HAD_like"/>
    <property type="match status" value="1"/>
</dbReference>
<sequence length="237" mass="26860">MTRRALLFDLDGTLLPLDLETFLHGCFSGMARRVGRWLAPDELVNLIWAAVKDTVENDDSHRTNDEVFREAFMARAGAGKDEVWAEMEAFYEEEFAQLRHLTRPTDLAQEICRTALEQGYELVVATNPIFPEKAIHERLRWAGLEAIPFRLVTTMENSHYCKPRVHYYREILTKIGRCPEECTMIGNDVVEDGAAAEAGIAVGLVTDCLVGSVPVDRPPAWTGTLMDVLEWVKHREI</sequence>
<dbReference type="PANTHER" id="PTHR43434:SF1">
    <property type="entry name" value="PHOSPHOGLYCOLATE PHOSPHATASE"/>
    <property type="match status" value="1"/>
</dbReference>
<dbReference type="Proteomes" id="UP000231932">
    <property type="component" value="Chromosome"/>
</dbReference>
<keyword evidence="2" id="KW-1185">Reference proteome</keyword>
<gene>
    <name evidence="1" type="ORF">CVV65_12535</name>
</gene>
<protein>
    <submittedName>
        <fullName evidence="1">HAD family hydrolase</fullName>
    </submittedName>
</protein>
<evidence type="ECO:0000313" key="2">
    <source>
        <dbReference type="Proteomes" id="UP000231932"/>
    </source>
</evidence>
<dbReference type="SFLD" id="SFLDS00003">
    <property type="entry name" value="Haloacid_Dehalogenase"/>
    <property type="match status" value="1"/>
</dbReference>
<dbReference type="InterPro" id="IPR050155">
    <property type="entry name" value="HAD-like_hydrolase_sf"/>
</dbReference>
<dbReference type="Pfam" id="PF00702">
    <property type="entry name" value="Hydrolase"/>
    <property type="match status" value="1"/>
</dbReference>
<dbReference type="GO" id="GO:0008967">
    <property type="term" value="F:phosphoglycolate phosphatase activity"/>
    <property type="evidence" value="ECO:0007669"/>
    <property type="project" value="TreeGrafter"/>
</dbReference>
<dbReference type="PANTHER" id="PTHR43434">
    <property type="entry name" value="PHOSPHOGLYCOLATE PHOSPHATASE"/>
    <property type="match status" value="1"/>
</dbReference>
<dbReference type="RefSeq" id="WP_100668413.1">
    <property type="nucleotide sequence ID" value="NZ_CP024955.1"/>
</dbReference>
<dbReference type="AlphaFoldDB" id="A0A2K8N8J5"/>
<accession>A0A2K8N8J5</accession>
<proteinExistence type="predicted"/>
<reference evidence="2" key="1">
    <citation type="submission" date="2017-11" db="EMBL/GenBank/DDBJ databases">
        <title>Complete Genome Sequence of Kyrpidia sp. Strain EA-1, a thermophilic, hydrogen-oxidizing Bacterium, isolated from the Azores.</title>
        <authorList>
            <person name="Reiner J.E."/>
            <person name="Lapp C.J."/>
            <person name="Bunk B."/>
            <person name="Gescher J."/>
        </authorList>
    </citation>
    <scope>NUCLEOTIDE SEQUENCE [LARGE SCALE GENOMIC DNA]</scope>
    <source>
        <strain evidence="2">EA-1</strain>
    </source>
</reference>
<dbReference type="SFLD" id="SFLDG01129">
    <property type="entry name" value="C1.5:_HAD__Beta-PGM__Phosphata"/>
    <property type="match status" value="1"/>
</dbReference>
<keyword evidence="1" id="KW-0378">Hydrolase</keyword>
<evidence type="ECO:0000313" key="1">
    <source>
        <dbReference type="EMBL" id="ATY85651.1"/>
    </source>
</evidence>
<organism evidence="1 2">
    <name type="scientific">Kyrpidia spormannii</name>
    <dbReference type="NCBI Taxonomy" id="2055160"/>
    <lineage>
        <taxon>Bacteria</taxon>
        <taxon>Bacillati</taxon>
        <taxon>Bacillota</taxon>
        <taxon>Bacilli</taxon>
        <taxon>Bacillales</taxon>
        <taxon>Alicyclobacillaceae</taxon>
        <taxon>Kyrpidia</taxon>
    </lineage>
</organism>
<name>A0A2K8N8J5_9BACL</name>
<dbReference type="InterPro" id="IPR023214">
    <property type="entry name" value="HAD_sf"/>
</dbReference>
<dbReference type="KEGG" id="kyr:CVV65_12535"/>
<dbReference type="InterPro" id="IPR036412">
    <property type="entry name" value="HAD-like_sf"/>
</dbReference>
<dbReference type="EMBL" id="CP024955">
    <property type="protein sequence ID" value="ATY85651.1"/>
    <property type="molecule type" value="Genomic_DNA"/>
</dbReference>